<dbReference type="Proteomes" id="UP000029780">
    <property type="component" value="Segment"/>
</dbReference>
<dbReference type="RefSeq" id="YP_003407087.1">
    <property type="nucleotide sequence ID" value="NC_013756.1"/>
</dbReference>
<keyword evidence="2" id="KW-1185">Reference proteome</keyword>
<organismHost>
    <name type="scientific">Acanthamoeba</name>
    <dbReference type="NCBI Taxonomy" id="5754"/>
</organismHost>
<dbReference type="KEGG" id="vg:8746596"/>
<accession>D2XAZ8</accession>
<dbReference type="GeneID" id="8746596"/>
<dbReference type="EMBL" id="GU071086">
    <property type="protein sequence ID" value="ADB04125.1"/>
    <property type="molecule type" value="Genomic_DNA"/>
</dbReference>
<proteinExistence type="predicted"/>
<gene>
    <name evidence="1" type="ORF">MAR_ORF359</name>
</gene>
<name>D2XAZ8_GBMV</name>
<protein>
    <submittedName>
        <fullName evidence="1">Uncharacterized protein</fullName>
    </submittedName>
</protein>
<evidence type="ECO:0000313" key="2">
    <source>
        <dbReference type="Proteomes" id="UP000029780"/>
    </source>
</evidence>
<evidence type="ECO:0000313" key="1">
    <source>
        <dbReference type="EMBL" id="ADB04125.1"/>
    </source>
</evidence>
<organism evidence="1 2">
    <name type="scientific">Marseillevirus marseillevirus</name>
    <name type="common">GBM</name>
    <dbReference type="NCBI Taxonomy" id="694581"/>
    <lineage>
        <taxon>Viruses</taxon>
        <taxon>Varidnaviria</taxon>
        <taxon>Bamfordvirae</taxon>
        <taxon>Nucleocytoviricota</taxon>
        <taxon>Megaviricetes</taxon>
        <taxon>Pimascovirales</taxon>
        <taxon>Pimascovirales incertae sedis</taxon>
        <taxon>Marseilleviridae</taxon>
        <taxon>Marseillevirus</taxon>
        <taxon>Marseillevirus massiliense</taxon>
    </lineage>
</organism>
<sequence>MRGGTAKTAGTSTIFALGVMMGDIWNSCLLLSPSGTLTDTRGWLSAKTRRSWISQENILSRLDRPSRKEALL</sequence>
<reference evidence="1 2" key="1">
    <citation type="journal article" date="2009" name="Proc. Natl. Acad. Sci. U.S.A.">
        <title>Giant Marseillevirus highlights the role of amoebae as a melting pot in emergence of chimeric microorganisms.</title>
        <authorList>
            <person name="Boyer M."/>
            <person name="Yutin N."/>
            <person name="Pagnier I."/>
            <person name="Barrassi L."/>
            <person name="Fournous G."/>
            <person name="Espinosa L."/>
            <person name="Robert C."/>
            <person name="Azza S."/>
            <person name="Sun S."/>
            <person name="Rossmann M.G."/>
            <person name="Suzan-Monti M."/>
            <person name="La Scola B."/>
            <person name="Koonin E.V."/>
            <person name="Raoult D."/>
        </authorList>
    </citation>
    <scope>NUCLEOTIDE SEQUENCE [LARGE SCALE GENOMIC DNA]</scope>
    <source>
        <strain evidence="1 2">T19</strain>
    </source>
</reference>